<gene>
    <name evidence="1" type="ORF">G2W53_004593</name>
</gene>
<comment type="caution">
    <text evidence="1">The sequence shown here is derived from an EMBL/GenBank/DDBJ whole genome shotgun (WGS) entry which is preliminary data.</text>
</comment>
<evidence type="ECO:0000313" key="2">
    <source>
        <dbReference type="Proteomes" id="UP000634136"/>
    </source>
</evidence>
<protein>
    <submittedName>
        <fullName evidence="1">Uncharacterized protein</fullName>
    </submittedName>
</protein>
<reference evidence="1" key="1">
    <citation type="submission" date="2020-09" db="EMBL/GenBank/DDBJ databases">
        <title>Genome-Enabled Discovery of Anthraquinone Biosynthesis in Senna tora.</title>
        <authorList>
            <person name="Kang S.-H."/>
            <person name="Pandey R.P."/>
            <person name="Lee C.-M."/>
            <person name="Sim J.-S."/>
            <person name="Jeong J.-T."/>
            <person name="Choi B.-S."/>
            <person name="Jung M."/>
            <person name="Ginzburg D."/>
            <person name="Zhao K."/>
            <person name="Won S.Y."/>
            <person name="Oh T.-J."/>
            <person name="Yu Y."/>
            <person name="Kim N.-H."/>
            <person name="Lee O.R."/>
            <person name="Lee T.-H."/>
            <person name="Bashyal P."/>
            <person name="Kim T.-S."/>
            <person name="Lee W.-H."/>
            <person name="Kawkins C."/>
            <person name="Kim C.-K."/>
            <person name="Kim J.S."/>
            <person name="Ahn B.O."/>
            <person name="Rhee S.Y."/>
            <person name="Sohng J.K."/>
        </authorList>
    </citation>
    <scope>NUCLEOTIDE SEQUENCE</scope>
    <source>
        <tissue evidence="1">Leaf</tissue>
    </source>
</reference>
<organism evidence="1 2">
    <name type="scientific">Senna tora</name>
    <dbReference type="NCBI Taxonomy" id="362788"/>
    <lineage>
        <taxon>Eukaryota</taxon>
        <taxon>Viridiplantae</taxon>
        <taxon>Streptophyta</taxon>
        <taxon>Embryophyta</taxon>
        <taxon>Tracheophyta</taxon>
        <taxon>Spermatophyta</taxon>
        <taxon>Magnoliopsida</taxon>
        <taxon>eudicotyledons</taxon>
        <taxon>Gunneridae</taxon>
        <taxon>Pentapetalae</taxon>
        <taxon>rosids</taxon>
        <taxon>fabids</taxon>
        <taxon>Fabales</taxon>
        <taxon>Fabaceae</taxon>
        <taxon>Caesalpinioideae</taxon>
        <taxon>Cassia clade</taxon>
        <taxon>Senna</taxon>
    </lineage>
</organism>
<name>A0A835CJH9_9FABA</name>
<keyword evidence="2" id="KW-1185">Reference proteome</keyword>
<evidence type="ECO:0000313" key="1">
    <source>
        <dbReference type="EMBL" id="KAF7842295.1"/>
    </source>
</evidence>
<sequence length="26" mass="2921">MEIIDVRSGILSTKPEPNEDLIPIKI</sequence>
<proteinExistence type="predicted"/>
<accession>A0A835CJH9</accession>
<dbReference type="Proteomes" id="UP000634136">
    <property type="component" value="Unassembled WGS sequence"/>
</dbReference>
<dbReference type="EMBL" id="JAAIUW010000002">
    <property type="protein sequence ID" value="KAF7842295.1"/>
    <property type="molecule type" value="Genomic_DNA"/>
</dbReference>
<dbReference type="AlphaFoldDB" id="A0A835CJH9"/>